<dbReference type="STRING" id="499555.BJL86_1656"/>
<dbReference type="EMBL" id="CP015961">
    <property type="protein sequence ID" value="ANI92432.1"/>
    <property type="molecule type" value="Genomic_DNA"/>
</dbReference>
<accession>A0A173LNZ5</accession>
<reference evidence="1 2" key="1">
    <citation type="submission" date="2016-06" db="EMBL/GenBank/DDBJ databases">
        <title>Complete genome sequence of a saline-alkali tolerant type strain Dietzia timorensis ID05-A0528T.</title>
        <authorList>
            <person name="Wu X."/>
        </authorList>
    </citation>
    <scope>NUCLEOTIDE SEQUENCE [LARGE SCALE GENOMIC DNA]</scope>
    <source>
        <strain evidence="1 2">ID05-A0528</strain>
    </source>
</reference>
<dbReference type="AlphaFoldDB" id="A0A173LNZ5"/>
<dbReference type="Proteomes" id="UP000186104">
    <property type="component" value="Chromosome"/>
</dbReference>
<gene>
    <name evidence="1" type="ORF">BJL86_1656</name>
</gene>
<organism evidence="1 2">
    <name type="scientific">Dietzia timorensis</name>
    <dbReference type="NCBI Taxonomy" id="499555"/>
    <lineage>
        <taxon>Bacteria</taxon>
        <taxon>Bacillati</taxon>
        <taxon>Actinomycetota</taxon>
        <taxon>Actinomycetes</taxon>
        <taxon>Mycobacteriales</taxon>
        <taxon>Dietziaceae</taxon>
        <taxon>Dietzia</taxon>
    </lineage>
</organism>
<name>A0A173LNZ5_9ACTN</name>
<evidence type="ECO:0000313" key="2">
    <source>
        <dbReference type="Proteomes" id="UP000186104"/>
    </source>
</evidence>
<sequence>MIERVYLRIRIFTNVAILRTLQVSRDFARNVGHETDSGGLVVDTPSGPSRGPLENCLVGLLATLAGGSAALPLYFLEKVADGALEGHGIGMIGRQTAAFVQNSEARGQFLWIDARFRCHCSLSTAPFPVLARVQVYAFARALPNPNIPA</sequence>
<proteinExistence type="predicted"/>
<evidence type="ECO:0000313" key="1">
    <source>
        <dbReference type="EMBL" id="ANI92432.1"/>
    </source>
</evidence>
<keyword evidence="2" id="KW-1185">Reference proteome</keyword>
<protein>
    <submittedName>
        <fullName evidence="1">Uncharacterized protein</fullName>
    </submittedName>
</protein>
<dbReference type="KEGG" id="dtm:BJL86_1656"/>